<feature type="binding site" evidence="8">
    <location>
        <position position="6"/>
    </location>
    <ligand>
        <name>Mg(2+)</name>
        <dbReference type="ChEBI" id="CHEBI:18420"/>
    </ligand>
</feature>
<dbReference type="GO" id="GO:0004540">
    <property type="term" value="F:RNA nuclease activity"/>
    <property type="evidence" value="ECO:0007669"/>
    <property type="project" value="InterPro"/>
</dbReference>
<evidence type="ECO:0000256" key="2">
    <source>
        <dbReference type="ARBA" id="ARBA00022649"/>
    </source>
</evidence>
<evidence type="ECO:0000259" key="9">
    <source>
        <dbReference type="Pfam" id="PF01850"/>
    </source>
</evidence>
<reference evidence="10 11" key="1">
    <citation type="submission" date="2019-02" db="EMBL/GenBank/DDBJ databases">
        <title>Deep-cultivation of Planctomycetes and their phenomic and genomic characterization uncovers novel biology.</title>
        <authorList>
            <person name="Wiegand S."/>
            <person name="Jogler M."/>
            <person name="Boedeker C."/>
            <person name="Pinto D."/>
            <person name="Vollmers J."/>
            <person name="Rivas-Marin E."/>
            <person name="Kohn T."/>
            <person name="Peeters S.H."/>
            <person name="Heuer A."/>
            <person name="Rast P."/>
            <person name="Oberbeckmann S."/>
            <person name="Bunk B."/>
            <person name="Jeske O."/>
            <person name="Meyerdierks A."/>
            <person name="Storesund J.E."/>
            <person name="Kallscheuer N."/>
            <person name="Luecker S."/>
            <person name="Lage O.M."/>
            <person name="Pohl T."/>
            <person name="Merkel B.J."/>
            <person name="Hornburger P."/>
            <person name="Mueller R.-W."/>
            <person name="Bruemmer F."/>
            <person name="Labrenz M."/>
            <person name="Spormann A.M."/>
            <person name="Op den Camp H."/>
            <person name="Overmann J."/>
            <person name="Amann R."/>
            <person name="Jetten M.S.M."/>
            <person name="Mascher T."/>
            <person name="Medema M.H."/>
            <person name="Devos D.P."/>
            <person name="Kaster A.-K."/>
            <person name="Ovreas L."/>
            <person name="Rohde M."/>
            <person name="Galperin M.Y."/>
            <person name="Jogler C."/>
        </authorList>
    </citation>
    <scope>NUCLEOTIDE SEQUENCE [LARGE SCALE GENOMIC DNA]</scope>
    <source>
        <strain evidence="10 11">Pla133</strain>
        <plasmid evidence="11">ppla133_1</plasmid>
    </source>
</reference>
<dbReference type="SUPFAM" id="SSF88723">
    <property type="entry name" value="PIN domain-like"/>
    <property type="match status" value="1"/>
</dbReference>
<dbReference type="EC" id="3.1.-.-" evidence="8"/>
<feature type="domain" description="PIN" evidence="9">
    <location>
        <begin position="3"/>
        <end position="119"/>
    </location>
</feature>
<dbReference type="KEGG" id="pbap:Pla133_52540"/>
<dbReference type="HAMAP" id="MF_00265">
    <property type="entry name" value="VapC_Nob1"/>
    <property type="match status" value="1"/>
</dbReference>
<gene>
    <name evidence="10" type="primary">fitB</name>
    <name evidence="8" type="synonym">vapC</name>
    <name evidence="10" type="ORF">Pla133_52540</name>
</gene>
<dbReference type="GO" id="GO:0016787">
    <property type="term" value="F:hydrolase activity"/>
    <property type="evidence" value="ECO:0007669"/>
    <property type="project" value="UniProtKB-KW"/>
</dbReference>
<evidence type="ECO:0000313" key="11">
    <source>
        <dbReference type="Proteomes" id="UP000316921"/>
    </source>
</evidence>
<keyword evidence="3 8" id="KW-0540">Nuclease</keyword>
<evidence type="ECO:0000256" key="7">
    <source>
        <dbReference type="ARBA" id="ARBA00038093"/>
    </source>
</evidence>
<keyword evidence="8" id="KW-0800">Toxin</keyword>
<keyword evidence="4 8" id="KW-0479">Metal-binding</keyword>
<dbReference type="InterPro" id="IPR022907">
    <property type="entry name" value="VapC_family"/>
</dbReference>
<feature type="binding site" evidence="8">
    <location>
        <position position="101"/>
    </location>
    <ligand>
        <name>Mg(2+)</name>
        <dbReference type="ChEBI" id="CHEBI:18420"/>
    </ligand>
</feature>
<dbReference type="AlphaFoldDB" id="A0A518BT30"/>
<evidence type="ECO:0000256" key="6">
    <source>
        <dbReference type="ARBA" id="ARBA00022842"/>
    </source>
</evidence>
<evidence type="ECO:0000256" key="8">
    <source>
        <dbReference type="HAMAP-Rule" id="MF_00265"/>
    </source>
</evidence>
<comment type="function">
    <text evidence="8">Toxic component of a toxin-antitoxin (TA) system. An RNase.</text>
</comment>
<dbReference type="GO" id="GO:0090729">
    <property type="term" value="F:toxin activity"/>
    <property type="evidence" value="ECO:0007669"/>
    <property type="project" value="UniProtKB-KW"/>
</dbReference>
<name>A0A518BT30_9BACT</name>
<sequence>MRVLLDTCVISETLRPKGAQRVKDRVRGLTSRDTFISALTLGELVHGIARLDPSPRKDTLERLVLEMEQHFDDRIVDVDAETARIWGEVRARVARTTPPIDTLIAATALRHGFHVMTRNVKDFEGTGALLINPWVDA</sequence>
<dbReference type="CDD" id="cd18746">
    <property type="entry name" value="PIN_VapC4-5_FitB-like"/>
    <property type="match status" value="1"/>
</dbReference>
<dbReference type="PANTHER" id="PTHR33653">
    <property type="entry name" value="RIBONUCLEASE VAPC2"/>
    <property type="match status" value="1"/>
</dbReference>
<dbReference type="InterPro" id="IPR050556">
    <property type="entry name" value="Type_II_TA_system_RNase"/>
</dbReference>
<evidence type="ECO:0000256" key="5">
    <source>
        <dbReference type="ARBA" id="ARBA00022801"/>
    </source>
</evidence>
<organism evidence="10 11">
    <name type="scientific">Engelhardtia mirabilis</name>
    <dbReference type="NCBI Taxonomy" id="2528011"/>
    <lineage>
        <taxon>Bacteria</taxon>
        <taxon>Pseudomonadati</taxon>
        <taxon>Planctomycetota</taxon>
        <taxon>Planctomycetia</taxon>
        <taxon>Planctomycetia incertae sedis</taxon>
        <taxon>Engelhardtia</taxon>
    </lineage>
</organism>
<dbReference type="RefSeq" id="WP_145168557.1">
    <property type="nucleotide sequence ID" value="NZ_CP036288.1"/>
</dbReference>
<dbReference type="Pfam" id="PF01850">
    <property type="entry name" value="PIN"/>
    <property type="match status" value="1"/>
</dbReference>
<proteinExistence type="inferred from homology"/>
<accession>A0A518BT30</accession>
<dbReference type="InterPro" id="IPR029060">
    <property type="entry name" value="PIN-like_dom_sf"/>
</dbReference>
<dbReference type="InterPro" id="IPR002716">
    <property type="entry name" value="PIN_dom"/>
</dbReference>
<comment type="similarity">
    <text evidence="7 8">Belongs to the PINc/VapC protein family.</text>
</comment>
<keyword evidence="5 8" id="KW-0378">Hydrolase</keyword>
<evidence type="ECO:0000256" key="4">
    <source>
        <dbReference type="ARBA" id="ARBA00022723"/>
    </source>
</evidence>
<dbReference type="EMBL" id="CP036288">
    <property type="protein sequence ID" value="QDU70131.1"/>
    <property type="molecule type" value="Genomic_DNA"/>
</dbReference>
<keyword evidence="10" id="KW-0614">Plasmid</keyword>
<comment type="cofactor">
    <cofactor evidence="1 8">
        <name>Mg(2+)</name>
        <dbReference type="ChEBI" id="CHEBI:18420"/>
    </cofactor>
</comment>
<evidence type="ECO:0000256" key="3">
    <source>
        <dbReference type="ARBA" id="ARBA00022722"/>
    </source>
</evidence>
<geneLocation type="plasmid" evidence="11">
    <name>ppla133_1</name>
</geneLocation>
<evidence type="ECO:0000313" key="10">
    <source>
        <dbReference type="EMBL" id="QDU70131.1"/>
    </source>
</evidence>
<dbReference type="Gene3D" id="3.40.50.1010">
    <property type="entry name" value="5'-nuclease"/>
    <property type="match status" value="1"/>
</dbReference>
<keyword evidence="11" id="KW-1185">Reference proteome</keyword>
<keyword evidence="2 8" id="KW-1277">Toxin-antitoxin system</keyword>
<keyword evidence="6 8" id="KW-0460">Magnesium</keyword>
<evidence type="ECO:0000256" key="1">
    <source>
        <dbReference type="ARBA" id="ARBA00001946"/>
    </source>
</evidence>
<dbReference type="Proteomes" id="UP000316921">
    <property type="component" value="Plasmid pPla133_1"/>
</dbReference>
<dbReference type="PANTHER" id="PTHR33653:SF1">
    <property type="entry name" value="RIBONUCLEASE VAPC2"/>
    <property type="match status" value="1"/>
</dbReference>
<dbReference type="GO" id="GO:0000287">
    <property type="term" value="F:magnesium ion binding"/>
    <property type="evidence" value="ECO:0007669"/>
    <property type="project" value="UniProtKB-UniRule"/>
</dbReference>
<protein>
    <recommendedName>
        <fullName evidence="8">Ribonuclease VapC</fullName>
        <shortName evidence="8">RNase VapC</shortName>
        <ecNumber evidence="8">3.1.-.-</ecNumber>
    </recommendedName>
    <alternativeName>
        <fullName evidence="8">Toxin VapC</fullName>
    </alternativeName>
</protein>